<dbReference type="RefSeq" id="WP_091541266.1">
    <property type="nucleotide sequence ID" value="NZ_FMUS01000006.1"/>
</dbReference>
<evidence type="ECO:0000313" key="2">
    <source>
        <dbReference type="EMBL" id="SCY31953.1"/>
    </source>
</evidence>
<dbReference type="InterPro" id="IPR040512">
    <property type="entry name" value="LPD15"/>
</dbReference>
<protein>
    <recommendedName>
        <fullName evidence="1">Large polyvalent-protein-associated domain-containing protein</fullName>
    </recommendedName>
</protein>
<sequence length="88" mass="10691">MRLQQLAEELQKDLEEGRLNYIIYQQGRQWKYENYDNTSDNLNDAEKRYLTIKNRVDDKAIIVNGKKDFSDYDIKYIQKQIKSLRDKL</sequence>
<accession>A0A1G5EY89</accession>
<evidence type="ECO:0000313" key="3">
    <source>
        <dbReference type="Proteomes" id="UP000198636"/>
    </source>
</evidence>
<reference evidence="2 3" key="1">
    <citation type="submission" date="2016-10" db="EMBL/GenBank/DDBJ databases">
        <authorList>
            <person name="de Groot N.N."/>
        </authorList>
    </citation>
    <scope>NUCLEOTIDE SEQUENCE [LARGE SCALE GENOMIC DNA]</scope>
    <source>
        <strain evidence="2 3">DSM 18978</strain>
    </source>
</reference>
<dbReference type="Proteomes" id="UP000198636">
    <property type="component" value="Unassembled WGS sequence"/>
</dbReference>
<keyword evidence="3" id="KW-1185">Reference proteome</keyword>
<evidence type="ECO:0000259" key="1">
    <source>
        <dbReference type="Pfam" id="PF18828"/>
    </source>
</evidence>
<dbReference type="Pfam" id="PF18828">
    <property type="entry name" value="LPD15"/>
    <property type="match status" value="1"/>
</dbReference>
<dbReference type="AlphaFoldDB" id="A0A1G5EY89"/>
<gene>
    <name evidence="2" type="ORF">SAMN03080606_01268</name>
</gene>
<dbReference type="OrthoDB" id="1956113at2"/>
<organism evidence="2 3">
    <name type="scientific">Alkaliphilus peptidifermentans DSM 18978</name>
    <dbReference type="NCBI Taxonomy" id="1120976"/>
    <lineage>
        <taxon>Bacteria</taxon>
        <taxon>Bacillati</taxon>
        <taxon>Bacillota</taxon>
        <taxon>Clostridia</taxon>
        <taxon>Peptostreptococcales</taxon>
        <taxon>Natronincolaceae</taxon>
        <taxon>Alkaliphilus</taxon>
    </lineage>
</organism>
<proteinExistence type="predicted"/>
<dbReference type="EMBL" id="FMUS01000006">
    <property type="protein sequence ID" value="SCY31953.1"/>
    <property type="molecule type" value="Genomic_DNA"/>
</dbReference>
<feature type="domain" description="Large polyvalent-protein-associated" evidence="1">
    <location>
        <begin position="1"/>
        <end position="82"/>
    </location>
</feature>
<name>A0A1G5EY89_9FIRM</name>
<dbReference type="STRING" id="1120976.SAMN03080606_01268"/>